<dbReference type="PANTHER" id="PTHR43312">
    <property type="entry name" value="D-THREO-ALDOSE 1-DEHYDROGENASE"/>
    <property type="match status" value="1"/>
</dbReference>
<comment type="caution">
    <text evidence="5">The sequence shown here is derived from an EMBL/GenBank/DDBJ whole genome shotgun (WGS) entry which is preliminary data.</text>
</comment>
<protein>
    <submittedName>
        <fullName evidence="5">Aldo/keto reductase</fullName>
    </submittedName>
</protein>
<dbReference type="PROSITE" id="PS00198">
    <property type="entry name" value="4FE4S_FER_1"/>
    <property type="match status" value="1"/>
</dbReference>
<dbReference type="InterPro" id="IPR017896">
    <property type="entry name" value="4Fe4S_Fe-S-bd"/>
</dbReference>
<dbReference type="PROSITE" id="PS51379">
    <property type="entry name" value="4FE4S_FER_2"/>
    <property type="match status" value="1"/>
</dbReference>
<proteinExistence type="predicted"/>
<keyword evidence="1" id="KW-0479">Metal-binding</keyword>
<evidence type="ECO:0000256" key="2">
    <source>
        <dbReference type="ARBA" id="ARBA00023004"/>
    </source>
</evidence>
<dbReference type="SUPFAM" id="SSF51430">
    <property type="entry name" value="NAD(P)-linked oxidoreductase"/>
    <property type="match status" value="1"/>
</dbReference>
<dbReference type="InterPro" id="IPR017900">
    <property type="entry name" value="4Fe4S_Fe_S_CS"/>
</dbReference>
<gene>
    <name evidence="5" type="ORF">H7U36_12220</name>
</gene>
<accession>A0ABS2EB18</accession>
<dbReference type="Gene3D" id="3.20.20.100">
    <property type="entry name" value="NADP-dependent oxidoreductase domain"/>
    <property type="match status" value="1"/>
</dbReference>
<reference evidence="5 6" key="1">
    <citation type="journal article" date="2021" name="Sci. Rep.">
        <title>The distribution of antibiotic resistance genes in chicken gut microbiota commensals.</title>
        <authorList>
            <person name="Juricova H."/>
            <person name="Matiasovicova J."/>
            <person name="Kubasova T."/>
            <person name="Cejkova D."/>
            <person name="Rychlik I."/>
        </authorList>
    </citation>
    <scope>NUCLEOTIDE SEQUENCE [LARGE SCALE GENOMIC DNA]</scope>
    <source>
        <strain evidence="5 6">An773</strain>
    </source>
</reference>
<evidence type="ECO:0000256" key="1">
    <source>
        <dbReference type="ARBA" id="ARBA00022723"/>
    </source>
</evidence>
<keyword evidence="3" id="KW-0411">Iron-sulfur</keyword>
<keyword evidence="2" id="KW-0408">Iron</keyword>
<dbReference type="Pfam" id="PF00248">
    <property type="entry name" value="Aldo_ket_red"/>
    <property type="match status" value="1"/>
</dbReference>
<dbReference type="Proteomes" id="UP000716906">
    <property type="component" value="Unassembled WGS sequence"/>
</dbReference>
<sequence>MEYRTLPRGGERISVIGLGGGYIGEGGEKETRQALELAVSRGVNYFDLAMSEAVPFAAYGEALRDQRKDIYYQLHFGAEYTTGKYGWTLNLEKIKKSVDWQLAMLKTDYIDFGFVHCIDEEADLRKAAEGGTLDYMKELKEEGVIRHLALSSHTPKIVNMMLDTGLIDMVMFSINPAYDYRHGDYAVGTVDERTALYRRCEAEGVGISVMKAFGGGQLLSAGTSPFGQALSEYQCIQYALDKPGVLTVLPGLRSTADLQRLLGFFEASKEERDYSILGSFAPRDAEGVCVYCNHCQPCPFGLDVGLINKYYDLAMAGDALAKDHYLHLEKKASDCTGCGHCDRRCPFHVKQTERMQEIQAYFGA</sequence>
<name>A0ABS2EB18_9FIRM</name>
<dbReference type="InterPro" id="IPR036812">
    <property type="entry name" value="NAD(P)_OxRdtase_dom_sf"/>
</dbReference>
<dbReference type="EMBL" id="JACLYY010000013">
    <property type="protein sequence ID" value="MBM6738854.1"/>
    <property type="molecule type" value="Genomic_DNA"/>
</dbReference>
<dbReference type="PANTHER" id="PTHR43312:SF1">
    <property type="entry name" value="NADP-DEPENDENT OXIDOREDUCTASE DOMAIN-CONTAINING PROTEIN"/>
    <property type="match status" value="1"/>
</dbReference>
<evidence type="ECO:0000313" key="6">
    <source>
        <dbReference type="Proteomes" id="UP000716906"/>
    </source>
</evidence>
<dbReference type="InterPro" id="IPR053135">
    <property type="entry name" value="AKR2_Oxidoreductase"/>
</dbReference>
<dbReference type="SUPFAM" id="SSF46548">
    <property type="entry name" value="alpha-helical ferredoxin"/>
    <property type="match status" value="1"/>
</dbReference>
<evidence type="ECO:0000256" key="3">
    <source>
        <dbReference type="ARBA" id="ARBA00023014"/>
    </source>
</evidence>
<dbReference type="CDD" id="cd19100">
    <property type="entry name" value="AKR_unchar"/>
    <property type="match status" value="1"/>
</dbReference>
<dbReference type="InterPro" id="IPR023210">
    <property type="entry name" value="NADP_OxRdtase_dom"/>
</dbReference>
<keyword evidence="6" id="KW-1185">Reference proteome</keyword>
<dbReference type="Pfam" id="PF13183">
    <property type="entry name" value="Fer4_8"/>
    <property type="match status" value="1"/>
</dbReference>
<evidence type="ECO:0000313" key="5">
    <source>
        <dbReference type="EMBL" id="MBM6738854.1"/>
    </source>
</evidence>
<evidence type="ECO:0000259" key="4">
    <source>
        <dbReference type="PROSITE" id="PS51379"/>
    </source>
</evidence>
<feature type="domain" description="4Fe-4S ferredoxin-type" evidence="4">
    <location>
        <begin position="326"/>
        <end position="355"/>
    </location>
</feature>
<dbReference type="RefSeq" id="WP_191429225.1">
    <property type="nucleotide sequence ID" value="NZ_JACLYY010000013.1"/>
</dbReference>
<organism evidence="5 6">
    <name type="scientific">Faecalicatena fissicatena</name>
    <dbReference type="NCBI Taxonomy" id="290055"/>
    <lineage>
        <taxon>Bacteria</taxon>
        <taxon>Bacillati</taxon>
        <taxon>Bacillota</taxon>
        <taxon>Clostridia</taxon>
        <taxon>Lachnospirales</taxon>
        <taxon>Lachnospiraceae</taxon>
        <taxon>Faecalicatena</taxon>
    </lineage>
</organism>